<dbReference type="GO" id="GO:0046872">
    <property type="term" value="F:metal ion binding"/>
    <property type="evidence" value="ECO:0007669"/>
    <property type="project" value="UniProtKB-KW"/>
</dbReference>
<dbReference type="SFLD" id="SFLDG01084">
    <property type="entry name" value="Uncharacterised_Radical_SAM_Su"/>
    <property type="match status" value="1"/>
</dbReference>
<dbReference type="PANTHER" id="PTHR43432:SF5">
    <property type="entry name" value="ELP3_MIAA_NIFB-LIKE RADICAL SAM CORE DOMAIN-CONTAINING PROTEIN"/>
    <property type="match status" value="1"/>
</dbReference>
<name>A0A645BNY9_9ZZZZ</name>
<dbReference type="Gene3D" id="3.80.30.30">
    <property type="match status" value="1"/>
</dbReference>
<dbReference type="InterPro" id="IPR006638">
    <property type="entry name" value="Elp3/MiaA/NifB-like_rSAM"/>
</dbReference>
<evidence type="ECO:0000259" key="4">
    <source>
        <dbReference type="PROSITE" id="PS51918"/>
    </source>
</evidence>
<dbReference type="GO" id="GO:0051536">
    <property type="term" value="F:iron-sulfur cluster binding"/>
    <property type="evidence" value="ECO:0007669"/>
    <property type="project" value="UniProtKB-KW"/>
</dbReference>
<comment type="caution">
    <text evidence="5">The sequence shown here is derived from an EMBL/GenBank/DDBJ whole genome shotgun (WGS) entry which is preliminary data.</text>
</comment>
<evidence type="ECO:0000256" key="3">
    <source>
        <dbReference type="ARBA" id="ARBA00023014"/>
    </source>
</evidence>
<dbReference type="InterPro" id="IPR007197">
    <property type="entry name" value="rSAM"/>
</dbReference>
<dbReference type="Pfam" id="PF04055">
    <property type="entry name" value="Radical_SAM"/>
    <property type="match status" value="1"/>
</dbReference>
<keyword evidence="3" id="KW-0411">Iron-sulfur</keyword>
<feature type="domain" description="Radical SAM core" evidence="4">
    <location>
        <begin position="18"/>
        <end position="274"/>
    </location>
</feature>
<sequence length="293" mass="35085">MVFEEIKIKKALNKLHSNFLPYKYDLNIYRGCSHRCQYCYALYSHRYLENKNFFEKIYIKTNIVEVLEKELSSKRWHQEWINLGGVTDSYQAIERQYQIMPKILELMIKYKNPITISTKSDLILRDMDLLEKLAKVTTVNVAVTITTWNERLAQKLEPGAISSQKRMEIFRQLKNKGINLGLHLMPIVPYLNSDEKNLENILKEAEKIKVDYVIAGMLNLRSETRKNFLKFIQENFPQLSDKYFREYKGAYWEKEKRQEVYFLVHRLMKKYGLNGNYEKFRPKEIIQQQLSLI</sequence>
<proteinExistence type="predicted"/>
<reference evidence="5" key="1">
    <citation type="submission" date="2019-08" db="EMBL/GenBank/DDBJ databases">
        <authorList>
            <person name="Kucharzyk K."/>
            <person name="Murdoch R.W."/>
            <person name="Higgins S."/>
            <person name="Loffler F."/>
        </authorList>
    </citation>
    <scope>NUCLEOTIDE SEQUENCE</scope>
</reference>
<dbReference type="SUPFAM" id="SSF102114">
    <property type="entry name" value="Radical SAM enzymes"/>
    <property type="match status" value="1"/>
</dbReference>
<dbReference type="SMART" id="SM00729">
    <property type="entry name" value="Elp3"/>
    <property type="match status" value="1"/>
</dbReference>
<keyword evidence="1" id="KW-0479">Metal-binding</keyword>
<dbReference type="GO" id="GO:0003824">
    <property type="term" value="F:catalytic activity"/>
    <property type="evidence" value="ECO:0007669"/>
    <property type="project" value="InterPro"/>
</dbReference>
<dbReference type="PROSITE" id="PS51918">
    <property type="entry name" value="RADICAL_SAM"/>
    <property type="match status" value="1"/>
</dbReference>
<dbReference type="InterPro" id="IPR058240">
    <property type="entry name" value="rSAM_sf"/>
</dbReference>
<accession>A0A645BNY9</accession>
<evidence type="ECO:0000256" key="2">
    <source>
        <dbReference type="ARBA" id="ARBA00023004"/>
    </source>
</evidence>
<dbReference type="CDD" id="cd01335">
    <property type="entry name" value="Radical_SAM"/>
    <property type="match status" value="1"/>
</dbReference>
<dbReference type="PANTHER" id="PTHR43432">
    <property type="entry name" value="SLR0285 PROTEIN"/>
    <property type="match status" value="1"/>
</dbReference>
<dbReference type="InterPro" id="IPR040086">
    <property type="entry name" value="MJ0683-like"/>
</dbReference>
<evidence type="ECO:0000313" key="5">
    <source>
        <dbReference type="EMBL" id="MPM67200.1"/>
    </source>
</evidence>
<evidence type="ECO:0000256" key="1">
    <source>
        <dbReference type="ARBA" id="ARBA00022723"/>
    </source>
</evidence>
<dbReference type="AlphaFoldDB" id="A0A645BNY9"/>
<keyword evidence="2" id="KW-0408">Iron</keyword>
<gene>
    <name evidence="5" type="ORF">SDC9_114117</name>
</gene>
<organism evidence="5">
    <name type="scientific">bioreactor metagenome</name>
    <dbReference type="NCBI Taxonomy" id="1076179"/>
    <lineage>
        <taxon>unclassified sequences</taxon>
        <taxon>metagenomes</taxon>
        <taxon>ecological metagenomes</taxon>
    </lineage>
</organism>
<dbReference type="EMBL" id="VSSQ01021549">
    <property type="protein sequence ID" value="MPM67200.1"/>
    <property type="molecule type" value="Genomic_DNA"/>
</dbReference>
<protein>
    <recommendedName>
        <fullName evidence="4">Radical SAM core domain-containing protein</fullName>
    </recommendedName>
</protein>
<dbReference type="SFLD" id="SFLDS00029">
    <property type="entry name" value="Radical_SAM"/>
    <property type="match status" value="1"/>
</dbReference>